<evidence type="ECO:0000256" key="2">
    <source>
        <dbReference type="ARBA" id="ARBA00023015"/>
    </source>
</evidence>
<proteinExistence type="predicted"/>
<dbReference type="Gene3D" id="1.10.10.10">
    <property type="entry name" value="Winged helix-like DNA-binding domain superfamily/Winged helix DNA-binding domain"/>
    <property type="match status" value="1"/>
</dbReference>
<dbReference type="SUPFAM" id="SSF46785">
    <property type="entry name" value="Winged helix' DNA-binding domain"/>
    <property type="match status" value="1"/>
</dbReference>
<dbReference type="SUPFAM" id="SSF48008">
    <property type="entry name" value="GntR ligand-binding domain-like"/>
    <property type="match status" value="1"/>
</dbReference>
<dbReference type="EMBL" id="JAJBZT010000010">
    <property type="protein sequence ID" value="MCB6184876.1"/>
    <property type="molecule type" value="Genomic_DNA"/>
</dbReference>
<feature type="domain" description="HTH gntR-type" evidence="7">
    <location>
        <begin position="9"/>
        <end position="77"/>
    </location>
</feature>
<evidence type="ECO:0000259" key="7">
    <source>
        <dbReference type="PROSITE" id="PS50949"/>
    </source>
</evidence>
<keyword evidence="2" id="KW-0805">Transcription regulation</keyword>
<dbReference type="InterPro" id="IPR000524">
    <property type="entry name" value="Tscrpt_reg_HTH_GntR"/>
</dbReference>
<dbReference type="SMART" id="SM00345">
    <property type="entry name" value="HTH_GNTR"/>
    <property type="match status" value="1"/>
</dbReference>
<dbReference type="Pfam" id="PF07729">
    <property type="entry name" value="FCD"/>
    <property type="match status" value="1"/>
</dbReference>
<evidence type="ECO:0000256" key="1">
    <source>
        <dbReference type="ARBA" id="ARBA00022491"/>
    </source>
</evidence>
<dbReference type="InterPro" id="IPR011711">
    <property type="entry name" value="GntR_C"/>
</dbReference>
<dbReference type="PANTHER" id="PTHR43537:SF34">
    <property type="entry name" value="PYRUVATE DEHYDROGENASE COMPLEX REPRESSOR"/>
    <property type="match status" value="1"/>
</dbReference>
<evidence type="ECO:0000313" key="8">
    <source>
        <dbReference type="EMBL" id="MCB6184876.1"/>
    </source>
</evidence>
<dbReference type="CDD" id="cd07377">
    <property type="entry name" value="WHTH_GntR"/>
    <property type="match status" value="1"/>
</dbReference>
<evidence type="ECO:0000313" key="9">
    <source>
        <dbReference type="Proteomes" id="UP001165395"/>
    </source>
</evidence>
<dbReference type="Pfam" id="PF00392">
    <property type="entry name" value="GntR"/>
    <property type="match status" value="1"/>
</dbReference>
<dbReference type="Proteomes" id="UP001165395">
    <property type="component" value="Unassembled WGS sequence"/>
</dbReference>
<keyword evidence="4" id="KW-0804">Transcription</keyword>
<evidence type="ECO:0000256" key="4">
    <source>
        <dbReference type="ARBA" id="ARBA00023163"/>
    </source>
</evidence>
<reference evidence="8" key="1">
    <citation type="submission" date="2021-10" db="EMBL/GenBank/DDBJ databases">
        <title>The complete genome sequence of Leeia sp. TBRC 13508.</title>
        <authorList>
            <person name="Charoenyingcharoen P."/>
            <person name="Yukphan P."/>
        </authorList>
    </citation>
    <scope>NUCLEOTIDE SEQUENCE</scope>
    <source>
        <strain evidence="8">TBRC 13508</strain>
    </source>
</reference>
<dbReference type="SMART" id="SM00895">
    <property type="entry name" value="FCD"/>
    <property type="match status" value="1"/>
</dbReference>
<name>A0ABS8D9J0_9NEIS</name>
<comment type="caution">
    <text evidence="8">The sequence shown here is derived from an EMBL/GenBank/DDBJ whole genome shotgun (WGS) entry which is preliminary data.</text>
</comment>
<gene>
    <name evidence="8" type="ORF">LIN78_15110</name>
</gene>
<dbReference type="PRINTS" id="PR00035">
    <property type="entry name" value="HTHGNTR"/>
</dbReference>
<keyword evidence="9" id="KW-1185">Reference proteome</keyword>
<evidence type="ECO:0000256" key="6">
    <source>
        <dbReference type="ARBA" id="ARBA00039592"/>
    </source>
</evidence>
<evidence type="ECO:0000256" key="3">
    <source>
        <dbReference type="ARBA" id="ARBA00023125"/>
    </source>
</evidence>
<dbReference type="Gene3D" id="1.20.120.530">
    <property type="entry name" value="GntR ligand-binding domain-like"/>
    <property type="match status" value="1"/>
</dbReference>
<dbReference type="InterPro" id="IPR036390">
    <property type="entry name" value="WH_DNA-bd_sf"/>
</dbReference>
<dbReference type="PANTHER" id="PTHR43537">
    <property type="entry name" value="TRANSCRIPTIONAL REGULATOR, GNTR FAMILY"/>
    <property type="match status" value="1"/>
</dbReference>
<sequence length="253" mass="28084">MSYQKINVPRLADAIMEQLEQQIIEGVLKPGARLPAERVLAEQLGVSRPSLREAIQKLSAKGLIISRQGGGNYVSDQLETAFSDPWEKLIRENEGLHDDVLEFRRAMEGVVAGMAAERATDADRKHLEDLIKQLRAAYDGEDLSAQSAADVAFHQAVAEASHNVLFAHLVSSLLHMLHRNIEDNIANLFASGSVAATLLGQHEDVWQGIKERDPVKARTAAEAHIDFVAKTMAHFRDEKERLKRAKRRLGEDA</sequence>
<keyword evidence="3" id="KW-0238">DNA-binding</keyword>
<dbReference type="InterPro" id="IPR008920">
    <property type="entry name" value="TF_FadR/GntR_C"/>
</dbReference>
<dbReference type="InterPro" id="IPR036388">
    <property type="entry name" value="WH-like_DNA-bd_sf"/>
</dbReference>
<comment type="function">
    <text evidence="5">Transcriptional repressor for the pyruvate dehydrogenase complex genes aceEF and lpd.</text>
</comment>
<organism evidence="8 9">
    <name type="scientific">Leeia speluncae</name>
    <dbReference type="NCBI Taxonomy" id="2884804"/>
    <lineage>
        <taxon>Bacteria</taxon>
        <taxon>Pseudomonadati</taxon>
        <taxon>Pseudomonadota</taxon>
        <taxon>Betaproteobacteria</taxon>
        <taxon>Neisseriales</taxon>
        <taxon>Leeiaceae</taxon>
        <taxon>Leeia</taxon>
    </lineage>
</organism>
<evidence type="ECO:0000256" key="5">
    <source>
        <dbReference type="ARBA" id="ARBA00037357"/>
    </source>
</evidence>
<accession>A0ABS8D9J0</accession>
<dbReference type="PROSITE" id="PS50949">
    <property type="entry name" value="HTH_GNTR"/>
    <property type="match status" value="1"/>
</dbReference>
<protein>
    <recommendedName>
        <fullName evidence="6">Pyruvate dehydrogenase complex repressor</fullName>
    </recommendedName>
</protein>
<keyword evidence="1" id="KW-0678">Repressor</keyword>
<dbReference type="RefSeq" id="WP_227181696.1">
    <property type="nucleotide sequence ID" value="NZ_JAJBZT010000010.1"/>
</dbReference>